<keyword evidence="2" id="KW-0812">Transmembrane</keyword>
<organism evidence="3 4">
    <name type="scientific">Bifidobacterium margollesii</name>
    <dbReference type="NCBI Taxonomy" id="2020964"/>
    <lineage>
        <taxon>Bacteria</taxon>
        <taxon>Bacillati</taxon>
        <taxon>Actinomycetota</taxon>
        <taxon>Actinomycetes</taxon>
        <taxon>Bifidobacteriales</taxon>
        <taxon>Bifidobacteriaceae</taxon>
        <taxon>Bifidobacterium</taxon>
    </lineage>
</organism>
<accession>A0A2N5JBI8</accession>
<proteinExistence type="predicted"/>
<feature type="compositionally biased region" description="Polar residues" evidence="1">
    <location>
        <begin position="26"/>
        <end position="37"/>
    </location>
</feature>
<keyword evidence="2" id="KW-1133">Transmembrane helix</keyword>
<gene>
    <name evidence="3" type="ORF">Uis1B_0571</name>
</gene>
<name>A0A2N5JBI8_9BIFI</name>
<feature type="compositionally biased region" description="Polar residues" evidence="1">
    <location>
        <begin position="1"/>
        <end position="14"/>
    </location>
</feature>
<feature type="region of interest" description="Disordered" evidence="1">
    <location>
        <begin position="1"/>
        <end position="45"/>
    </location>
</feature>
<evidence type="ECO:0000256" key="1">
    <source>
        <dbReference type="SAM" id="MobiDB-lite"/>
    </source>
</evidence>
<dbReference type="AlphaFoldDB" id="A0A2N5JBI8"/>
<sequence>MSSASPRVTRSRSSAPGRGADGRTPSRPQLSVSSTRRSQTESKGMGDMFAAIRPSRVRLVHFVCALVFLGASLVGSLLLRTQMVEDSFAITDVQQSIGRLTQDVQEDQTKLDGLKASLPEKAQKLGMVPGSDALTVDLKGYKAPADVGAQH</sequence>
<reference evidence="3 4" key="1">
    <citation type="submission" date="2017-07" db="EMBL/GenBank/DDBJ databases">
        <title>Bifidobacterium novel species.</title>
        <authorList>
            <person name="Lugli G.A."/>
            <person name="Milani C."/>
            <person name="Duranti S."/>
            <person name="Mangifesta M."/>
        </authorList>
    </citation>
    <scope>NUCLEOTIDE SEQUENCE [LARGE SCALE GENOMIC DNA]</scope>
    <source>
        <strain evidence="4">Uis1B</strain>
    </source>
</reference>
<keyword evidence="4" id="KW-1185">Reference proteome</keyword>
<evidence type="ECO:0000256" key="2">
    <source>
        <dbReference type="SAM" id="Phobius"/>
    </source>
</evidence>
<protein>
    <recommendedName>
        <fullName evidence="5">Cell division protein FtsL</fullName>
    </recommendedName>
</protein>
<evidence type="ECO:0000313" key="4">
    <source>
        <dbReference type="Proteomes" id="UP000235050"/>
    </source>
</evidence>
<feature type="transmembrane region" description="Helical" evidence="2">
    <location>
        <begin position="59"/>
        <end position="79"/>
    </location>
</feature>
<dbReference type="Proteomes" id="UP000235050">
    <property type="component" value="Unassembled WGS sequence"/>
</dbReference>
<dbReference type="EMBL" id="NMWU01000008">
    <property type="protein sequence ID" value="PLS31580.1"/>
    <property type="molecule type" value="Genomic_DNA"/>
</dbReference>
<evidence type="ECO:0000313" key="3">
    <source>
        <dbReference type="EMBL" id="PLS31580.1"/>
    </source>
</evidence>
<keyword evidence="2" id="KW-0472">Membrane</keyword>
<evidence type="ECO:0008006" key="5">
    <source>
        <dbReference type="Google" id="ProtNLM"/>
    </source>
</evidence>
<comment type="caution">
    <text evidence="3">The sequence shown here is derived from an EMBL/GenBank/DDBJ whole genome shotgun (WGS) entry which is preliminary data.</text>
</comment>